<protein>
    <recommendedName>
        <fullName evidence="15">RecBCD enzyme subunit RecB</fullName>
        <ecNumber evidence="15">3.1.11.5</ecNumber>
        <ecNumber evidence="15">5.6.2.4</ecNumber>
    </recommendedName>
    <alternativeName>
        <fullName evidence="15">DNA 3'-5' helicase subunit RecB</fullName>
    </alternativeName>
    <alternativeName>
        <fullName evidence="15">Exonuclease V subunit RecB</fullName>
        <shortName evidence="15">ExoV subunit RecB</shortName>
    </alternativeName>
    <alternativeName>
        <fullName evidence="15">Helicase/nuclease RecBCD subunit RecB</fullName>
    </alternativeName>
</protein>
<comment type="similarity">
    <text evidence="15">Belongs to the helicase family. UvrD subfamily.</text>
</comment>
<feature type="domain" description="UvrD-like helicase C-terminal" evidence="19">
    <location>
        <begin position="366"/>
        <end position="628"/>
    </location>
</feature>
<feature type="compositionally biased region" description="Basic and acidic residues" evidence="17">
    <location>
        <begin position="838"/>
        <end position="850"/>
    </location>
</feature>
<evidence type="ECO:0000313" key="21">
    <source>
        <dbReference type="Proteomes" id="UP001501170"/>
    </source>
</evidence>
<dbReference type="Gene3D" id="3.40.50.300">
    <property type="entry name" value="P-loop containing nucleotide triphosphate hydrolases"/>
    <property type="match status" value="2"/>
</dbReference>
<keyword evidence="7 15" id="KW-0269">Exonuclease</keyword>
<keyword evidence="6 15" id="KW-0347">Helicase</keyword>
<evidence type="ECO:0000256" key="11">
    <source>
        <dbReference type="ARBA" id="ARBA00023204"/>
    </source>
</evidence>
<evidence type="ECO:0000256" key="1">
    <source>
        <dbReference type="ARBA" id="ARBA00022722"/>
    </source>
</evidence>
<dbReference type="Gene3D" id="3.90.320.10">
    <property type="match status" value="1"/>
</dbReference>
<dbReference type="InterPro" id="IPR011604">
    <property type="entry name" value="PDDEXK-like_dom_sf"/>
</dbReference>
<dbReference type="PANTHER" id="PTHR11070:SF23">
    <property type="entry name" value="RECBCD ENZYME SUBUNIT RECB"/>
    <property type="match status" value="1"/>
</dbReference>
<evidence type="ECO:0000256" key="7">
    <source>
        <dbReference type="ARBA" id="ARBA00022839"/>
    </source>
</evidence>
<dbReference type="EMBL" id="BAAARB010000012">
    <property type="protein sequence ID" value="GAA2383155.1"/>
    <property type="molecule type" value="Genomic_DNA"/>
</dbReference>
<accession>A0ABN3HM39</accession>
<evidence type="ECO:0000256" key="13">
    <source>
        <dbReference type="ARBA" id="ARBA00034617"/>
    </source>
</evidence>
<feature type="region of interest" description="DNA-binding and helicase activity, interacts with RecC" evidence="15">
    <location>
        <begin position="1"/>
        <end position="786"/>
    </location>
</feature>
<dbReference type="PROSITE" id="PS51198">
    <property type="entry name" value="UVRD_HELICASE_ATP_BIND"/>
    <property type="match status" value="1"/>
</dbReference>
<comment type="domain">
    <text evidence="15">The C-terminal domain has nuclease activity and interacts with RecD. It interacts with RecA, facilitating its loading onto ssDNA.</text>
</comment>
<feature type="active site" description="For nuclease activity" evidence="15">
    <location>
        <position position="1016"/>
    </location>
</feature>
<keyword evidence="8 15" id="KW-0067">ATP-binding</keyword>
<evidence type="ECO:0000313" key="20">
    <source>
        <dbReference type="EMBL" id="GAA2383155.1"/>
    </source>
</evidence>
<feature type="domain" description="UvrD-like helicase ATP-binding" evidence="18">
    <location>
        <begin position="4"/>
        <end position="334"/>
    </location>
</feature>
<dbReference type="Gene3D" id="1.10.486.10">
    <property type="entry name" value="PCRA, domain 4"/>
    <property type="match status" value="1"/>
</dbReference>
<keyword evidence="1 15" id="KW-0540">Nuclease</keyword>
<evidence type="ECO:0000256" key="9">
    <source>
        <dbReference type="ARBA" id="ARBA00022842"/>
    </source>
</evidence>
<keyword evidence="10 15" id="KW-0238">DNA-binding</keyword>
<dbReference type="HAMAP" id="MF_01485">
    <property type="entry name" value="RecB"/>
    <property type="match status" value="1"/>
</dbReference>
<evidence type="ECO:0000256" key="16">
    <source>
        <dbReference type="PROSITE-ProRule" id="PRU00560"/>
    </source>
</evidence>
<comment type="caution">
    <text evidence="20">The sequence shown here is derived from an EMBL/GenBank/DDBJ whole genome shotgun (WGS) entry which is preliminary data.</text>
</comment>
<dbReference type="SUPFAM" id="SSF52540">
    <property type="entry name" value="P-loop containing nucleoside triphosphate hydrolases"/>
    <property type="match status" value="1"/>
</dbReference>
<dbReference type="EC" id="5.6.2.4" evidence="15"/>
<dbReference type="InterPro" id="IPR014016">
    <property type="entry name" value="UvrD-like_ATP-bd"/>
</dbReference>
<sequence length="1122" mass="121292">MTALGSDTAFDLTGPLPTGTLVLEASAGTGKTYAIVALAVRYIAGGVPVSELLMATFSNAASAELRDRTHSRLTECVAALHDRATARTSGDDLIAFLADADADEVARRRQRLADALSDFDAATMTTTHTFCNRMLSVLGFLGGRQQQFPILENVDDMVAELARDAYLARFAGDPDSAPGYAEAEQIAVAAIRDPAAALAPDREDERTEESDLRVWIAQQARAHTALRKRLARVRTYDDLQQALFEIVTDAEIGDEACRRIRAQFSAVLIDEFQDTDPQQWEIVRRCFHDHLPLVLVGDPKQSIYAFRGAEVLSYLNAVEAADERQRLTMNWRSDAAVVDGLGALFEGATLGHRQIAYQPVRARRSGSRIHGAPAVRIRGFLRGDFTTTTQDGTTPLVAEVRERVTDDVADDIAGVLGGDVTIDDGYGARSVEPGDIAVLLRANRTIAPLQRALAERGIASVVTSGTSIFATPAARYWWYVLSAIDTPSRQPRVRLAALTPILGLSAQTLERQGDTGVGALSGRLAELGRVFADGGFAAMAARLFGEFGTAERLLGVDGGERLLTDVLQISELCNRHVTESSTGIATLVDWLGRQIDEGSQWGQQRDATRRLDRDTEAVQIMTVHASKGLEFPIVYVPFGWDGASHPNPATFLFHEGDRRYLDVGGKQARGYARRDRQSRSEGAGEDLRLLYVAATRARSQVVLWWAPSTTTARGALHRLLFTADERRLAARSGDLSPIPDTVPIPAGDTECVGALRGVAAGNPSVVVEPAGRRGRTEWRPPSDAGTPPELSVARFTRNIDQRWRRTSYSAIVAAAHAAFHAETPGPASPVQAGSEPEDVLRPDEPDDARAEAGAVSGEVVGPPSLMNGLPFGAGFGTLVHEVLEHVDTAEPDMAAHVRQMCVQGAAARGVEIDVDVLARALIGVLTTPLGFGDLWSIEPGARLAEMDFELPLSDTAGGFGLEEVGDLLARHLPGDDPLAPYAEMVRTVSDETFTGYLTGSIDSVLRTAENRFVVVDYKTNRLRPGDLAVEDFGGEAMAEEMMSAHYPLQALLYSVALHRYLRWRLAGYDPARHLGPVQYHFVRGMAGPQTPPGCGVFQWDLPPALIVEMSELLAGRTEGVGR</sequence>
<organism evidence="20 21">
    <name type="scientific">Gordonia cholesterolivorans</name>
    <dbReference type="NCBI Taxonomy" id="559625"/>
    <lineage>
        <taxon>Bacteria</taxon>
        <taxon>Bacillati</taxon>
        <taxon>Actinomycetota</taxon>
        <taxon>Actinomycetes</taxon>
        <taxon>Mycobacteriales</taxon>
        <taxon>Gordoniaceae</taxon>
        <taxon>Gordonia</taxon>
    </lineage>
</organism>
<feature type="region of interest" description="Disordered" evidence="17">
    <location>
        <begin position="769"/>
        <end position="789"/>
    </location>
</feature>
<keyword evidence="12 15" id="KW-0413">Isomerase</keyword>
<feature type="region of interest" description="Nuclease activity, interacts with RecD and RecA" evidence="15">
    <location>
        <begin position="802"/>
        <end position="1122"/>
    </location>
</feature>
<evidence type="ECO:0000256" key="10">
    <source>
        <dbReference type="ARBA" id="ARBA00023125"/>
    </source>
</evidence>
<dbReference type="InterPro" id="IPR004586">
    <property type="entry name" value="RecB"/>
</dbReference>
<feature type="binding site" evidence="15">
    <location>
        <position position="1016"/>
    </location>
    <ligand>
        <name>Mg(2+)</name>
        <dbReference type="ChEBI" id="CHEBI:18420"/>
    </ligand>
</feature>
<dbReference type="InterPro" id="IPR027417">
    <property type="entry name" value="P-loop_NTPase"/>
</dbReference>
<evidence type="ECO:0000256" key="3">
    <source>
        <dbReference type="ARBA" id="ARBA00022741"/>
    </source>
</evidence>
<evidence type="ECO:0000259" key="18">
    <source>
        <dbReference type="PROSITE" id="PS51198"/>
    </source>
</evidence>
<comment type="cofactor">
    <cofactor evidence="15">
        <name>Mg(2+)</name>
        <dbReference type="ChEBI" id="CHEBI:18420"/>
    </cofactor>
    <text evidence="15">Binds 1 Mg(2+) ion per subunit.</text>
</comment>
<dbReference type="CDD" id="cd22352">
    <property type="entry name" value="RecB_C-like"/>
    <property type="match status" value="1"/>
</dbReference>
<comment type="catalytic activity">
    <reaction evidence="15">
        <text>Exonucleolytic cleavage (in the presence of ATP) in either 5'- to 3'- or 3'- to 5'-direction to yield 5'-phosphooligonucleotides.</text>
        <dbReference type="EC" id="3.1.11.5"/>
    </reaction>
</comment>
<dbReference type="Pfam" id="PF00580">
    <property type="entry name" value="UvrD-helicase"/>
    <property type="match status" value="1"/>
</dbReference>
<feature type="binding site" evidence="15">
    <location>
        <position position="1002"/>
    </location>
    <ligand>
        <name>Mg(2+)</name>
        <dbReference type="ChEBI" id="CHEBI:18420"/>
    </ligand>
</feature>
<evidence type="ECO:0000259" key="19">
    <source>
        <dbReference type="PROSITE" id="PS51217"/>
    </source>
</evidence>
<dbReference type="InterPro" id="IPR038726">
    <property type="entry name" value="PDDEXK_AddAB-type"/>
</dbReference>
<evidence type="ECO:0000256" key="12">
    <source>
        <dbReference type="ARBA" id="ARBA00023235"/>
    </source>
</evidence>
<evidence type="ECO:0000256" key="17">
    <source>
        <dbReference type="SAM" id="MobiDB-lite"/>
    </source>
</evidence>
<dbReference type="PROSITE" id="PS51217">
    <property type="entry name" value="UVRD_HELICASE_CTER"/>
    <property type="match status" value="1"/>
</dbReference>
<evidence type="ECO:0000256" key="5">
    <source>
        <dbReference type="ARBA" id="ARBA00022801"/>
    </source>
</evidence>
<evidence type="ECO:0000256" key="14">
    <source>
        <dbReference type="ARBA" id="ARBA00048988"/>
    </source>
</evidence>
<dbReference type="RefSeq" id="WP_346076531.1">
    <property type="nucleotide sequence ID" value="NZ_BAAARB010000012.1"/>
</dbReference>
<dbReference type="InterPro" id="IPR000212">
    <property type="entry name" value="DNA_helicase_UvrD/REP"/>
</dbReference>
<comment type="domain">
    <text evidence="15">The N-terminal DNA-binding domain is a ssDNA-dependent ATPase and has ATP-dependent 3'-5' helicase function. This domain interacts with RecC.</text>
</comment>
<keyword evidence="11 15" id="KW-0234">DNA repair</keyword>
<keyword evidence="5 15" id="KW-0378">Hydrolase</keyword>
<comment type="function">
    <text evidence="15">A helicase/nuclease that prepares dsDNA breaks (DSB) for recombinational DNA repair. Binds to DSBs and unwinds DNA via a highly rapid and processive ATP-dependent bidirectional helicase activity. Unwinds dsDNA until it encounters a Chi (crossover hotspot instigator) sequence from the 3' direction. Cuts ssDNA a few nucleotides 3' to the Chi site. The properties and activities of the enzyme are changed at Chi. The Chi-altered holoenzyme produces a long 3'-ssDNA overhang and facilitates RecA-binding to the ssDNA for homologous DNA recombination and repair. Holoenzyme degrades any linearized DNA that is unable to undergo homologous recombination. In the holoenzyme this subunit contributes ATPase, 3'-5' helicase, exonuclease activity and loads RecA onto ssDNA.</text>
</comment>
<gene>
    <name evidence="15 20" type="primary">recB</name>
    <name evidence="20" type="ORF">GCM10009855_24160</name>
</gene>
<dbReference type="SUPFAM" id="SSF52980">
    <property type="entry name" value="Restriction endonuclease-like"/>
    <property type="match status" value="1"/>
</dbReference>
<feature type="compositionally biased region" description="Basic and acidic residues" evidence="17">
    <location>
        <begin position="770"/>
        <end position="780"/>
    </location>
</feature>
<comment type="subunit">
    <text evidence="15">Heterotrimer of RecB, RecC and RecD. All subunits contribute to DNA-binding. Interacts with RecA.</text>
</comment>
<comment type="catalytic activity">
    <reaction evidence="14 15">
        <text>ATP + H2O = ADP + phosphate + H(+)</text>
        <dbReference type="Rhea" id="RHEA:13065"/>
        <dbReference type="ChEBI" id="CHEBI:15377"/>
        <dbReference type="ChEBI" id="CHEBI:15378"/>
        <dbReference type="ChEBI" id="CHEBI:30616"/>
        <dbReference type="ChEBI" id="CHEBI:43474"/>
        <dbReference type="ChEBI" id="CHEBI:456216"/>
        <dbReference type="EC" id="5.6.2.4"/>
    </reaction>
</comment>
<dbReference type="InterPro" id="IPR014017">
    <property type="entry name" value="DNA_helicase_UvrD-like_C"/>
</dbReference>
<evidence type="ECO:0000256" key="8">
    <source>
        <dbReference type="ARBA" id="ARBA00022840"/>
    </source>
</evidence>
<keyword evidence="3 15" id="KW-0547">Nucleotide-binding</keyword>
<keyword evidence="9 15" id="KW-0460">Magnesium</keyword>
<evidence type="ECO:0000256" key="2">
    <source>
        <dbReference type="ARBA" id="ARBA00022723"/>
    </source>
</evidence>
<comment type="miscellaneous">
    <text evidence="15">In the RecBCD complex, RecB has a slow 3'-5' helicase, an exonuclease activity and loads RecA onto ssDNA, RecD has a fast 5'-3' helicase activity, while RecC stimulates the ATPase and processivity of the RecB helicase and contributes to recognition of the Chi site.</text>
</comment>
<dbReference type="Proteomes" id="UP001501170">
    <property type="component" value="Unassembled WGS sequence"/>
</dbReference>
<dbReference type="Pfam" id="PF13361">
    <property type="entry name" value="UvrD_C"/>
    <property type="match status" value="1"/>
</dbReference>
<evidence type="ECO:0000256" key="15">
    <source>
        <dbReference type="HAMAP-Rule" id="MF_01485"/>
    </source>
</evidence>
<dbReference type="PANTHER" id="PTHR11070">
    <property type="entry name" value="UVRD / RECB / PCRA DNA HELICASE FAMILY MEMBER"/>
    <property type="match status" value="1"/>
</dbReference>
<comment type="catalytic activity">
    <reaction evidence="13 15">
        <text>Couples ATP hydrolysis with the unwinding of duplex DNA by translocating in the 3'-5' direction.</text>
        <dbReference type="EC" id="5.6.2.4"/>
    </reaction>
</comment>
<keyword evidence="21" id="KW-1185">Reference proteome</keyword>
<evidence type="ECO:0000256" key="4">
    <source>
        <dbReference type="ARBA" id="ARBA00022763"/>
    </source>
</evidence>
<name>A0ABN3HM39_9ACTN</name>
<reference evidence="20 21" key="1">
    <citation type="journal article" date="2019" name="Int. J. Syst. Evol. Microbiol.">
        <title>The Global Catalogue of Microorganisms (GCM) 10K type strain sequencing project: providing services to taxonomists for standard genome sequencing and annotation.</title>
        <authorList>
            <consortium name="The Broad Institute Genomics Platform"/>
            <consortium name="The Broad Institute Genome Sequencing Center for Infectious Disease"/>
            <person name="Wu L."/>
            <person name="Ma J."/>
        </authorList>
    </citation>
    <scope>NUCLEOTIDE SEQUENCE [LARGE SCALE GENOMIC DNA]</scope>
    <source>
        <strain evidence="20 21">JCM 16227</strain>
    </source>
</reference>
<dbReference type="InterPro" id="IPR011335">
    <property type="entry name" value="Restrct_endonuc-II-like"/>
</dbReference>
<evidence type="ECO:0000256" key="6">
    <source>
        <dbReference type="ARBA" id="ARBA00022806"/>
    </source>
</evidence>
<feature type="binding site" evidence="16">
    <location>
        <begin position="25"/>
        <end position="32"/>
    </location>
    <ligand>
        <name>ATP</name>
        <dbReference type="ChEBI" id="CHEBI:30616"/>
    </ligand>
</feature>
<feature type="binding site" evidence="15">
    <location>
        <position position="880"/>
    </location>
    <ligand>
        <name>Mg(2+)</name>
        <dbReference type="ChEBI" id="CHEBI:18420"/>
    </ligand>
</feature>
<proteinExistence type="inferred from homology"/>
<keyword evidence="4 15" id="KW-0227">DNA damage</keyword>
<keyword evidence="2 15" id="KW-0479">Metal-binding</keyword>
<dbReference type="EC" id="3.1.11.5" evidence="15"/>
<feature type="region of interest" description="Disordered" evidence="17">
    <location>
        <begin position="822"/>
        <end position="852"/>
    </location>
</feature>
<dbReference type="Pfam" id="PF12705">
    <property type="entry name" value="PDDEXK_1"/>
    <property type="match status" value="1"/>
</dbReference>